<protein>
    <submittedName>
        <fullName evidence="3">YsnF/AvaK domain-containing protein</fullName>
    </submittedName>
</protein>
<dbReference type="EMBL" id="CP051775">
    <property type="protein sequence ID" value="QJE71988.1"/>
    <property type="molecule type" value="Genomic_DNA"/>
</dbReference>
<dbReference type="PANTHER" id="PTHR38463:SF1">
    <property type="entry name" value="STRESS RESPONSE PROTEIN YSNF"/>
    <property type="match status" value="1"/>
</dbReference>
<feature type="compositionally biased region" description="Low complexity" evidence="1">
    <location>
        <begin position="328"/>
        <end position="344"/>
    </location>
</feature>
<evidence type="ECO:0000313" key="4">
    <source>
        <dbReference type="Proteomes" id="UP000501891"/>
    </source>
</evidence>
<dbReference type="Proteomes" id="UP000501891">
    <property type="component" value="Chromosome"/>
</dbReference>
<dbReference type="PANTHER" id="PTHR38463">
    <property type="entry name" value="STRESS RESPONSE PROTEIN YSNF"/>
    <property type="match status" value="1"/>
</dbReference>
<feature type="domain" description="DUF2382" evidence="2">
    <location>
        <begin position="213"/>
        <end position="323"/>
    </location>
</feature>
<evidence type="ECO:0000256" key="1">
    <source>
        <dbReference type="SAM" id="MobiDB-lite"/>
    </source>
</evidence>
<name>A0A858R3N2_9PROT</name>
<dbReference type="InterPro" id="IPR019060">
    <property type="entry name" value="DUF2382"/>
</dbReference>
<feature type="compositionally biased region" description="Low complexity" evidence="1">
    <location>
        <begin position="185"/>
        <end position="208"/>
    </location>
</feature>
<keyword evidence="4" id="KW-1185">Reference proteome</keyword>
<dbReference type="AlphaFoldDB" id="A0A858R3N2"/>
<sequence length="344" mass="36113">MTDKTILALYDDFANARRALERLHAENVSQQEISVIAADRDEAVSKQLVTAGASSGGSGILGGLLGGAKPRPVGGLGSVMASGPIAAGAHGPGGIVQSLVKAGVPNDDAHAYAEGIRRGGSLVSVHAHDADAARIISILQAEGPVDIDHRRSTYMSSGWSRFDENAGPYTGPVGEARVGSGLTGAAGALRDTDRTTTTGSTTSRTTATGEEHIPVVEESLAVGKRAVERGQVRIHSRVVETPVEETVNLRDESVHVERRTVSDASGVVPEDAFRERTVEFTETDEEAVVSKQARLTGEVVVSKDVETREEVVRDTVRKTEVEVEGDPATRAKSTTTSTSTTKKA</sequence>
<reference evidence="3" key="1">
    <citation type="submission" date="2020-04" db="EMBL/GenBank/DDBJ databases">
        <title>A desert anoxygenic phototrophic bacterium fixes CO2 using RubisCO under aerobic conditions.</title>
        <authorList>
            <person name="Tang K."/>
        </authorList>
    </citation>
    <scope>NUCLEOTIDE SEQUENCE [LARGE SCALE GENOMIC DNA]</scope>
    <source>
        <strain evidence="3">MIMtkB3</strain>
    </source>
</reference>
<dbReference type="InterPro" id="IPR052967">
    <property type="entry name" value="Stress_Response_Assoc"/>
</dbReference>
<feature type="region of interest" description="Disordered" evidence="1">
    <location>
        <begin position="318"/>
        <end position="344"/>
    </location>
</feature>
<dbReference type="Pfam" id="PF09557">
    <property type="entry name" value="DUF2382"/>
    <property type="match status" value="1"/>
</dbReference>
<feature type="region of interest" description="Disordered" evidence="1">
    <location>
        <begin position="170"/>
        <end position="209"/>
    </location>
</feature>
<organism evidence="3 4">
    <name type="scientific">Aerophototrophica crusticola</name>
    <dbReference type="NCBI Taxonomy" id="1709002"/>
    <lineage>
        <taxon>Bacteria</taxon>
        <taxon>Pseudomonadati</taxon>
        <taxon>Pseudomonadota</taxon>
        <taxon>Alphaproteobacteria</taxon>
        <taxon>Rhodospirillales</taxon>
        <taxon>Rhodospirillaceae</taxon>
        <taxon>Aerophototrophica</taxon>
    </lineage>
</organism>
<evidence type="ECO:0000259" key="2">
    <source>
        <dbReference type="Pfam" id="PF09557"/>
    </source>
</evidence>
<proteinExistence type="predicted"/>
<gene>
    <name evidence="3" type="ORF">HHL28_01705</name>
</gene>
<accession>A0A858R3N2</accession>
<dbReference type="KEGG" id="acru:HHL28_01705"/>
<evidence type="ECO:0000313" key="3">
    <source>
        <dbReference type="EMBL" id="QJE71988.1"/>
    </source>
</evidence>